<sequence length="153" mass="17115">MSLDKAREYIKKFNLDNKISVHDELISTVSMASEQIGCSEGQIAKSLAFKIKDEAIIVVMAGDKKIDNRKFKDEFKIKAKMLTPEETLEKIGHEVGGVCPFGIKEGVKVYLDNSLKDYDKVHPACGSKNSSIELTIEELETLSNYIAWVDISK</sequence>
<dbReference type="EMBL" id="CP066744">
    <property type="protein sequence ID" value="QQK07416.1"/>
    <property type="molecule type" value="Genomic_DNA"/>
</dbReference>
<proteinExistence type="predicted"/>
<organism evidence="1 2">
    <name type="scientific">Miniphocaeibacter halophilus</name>
    <dbReference type="NCBI Taxonomy" id="2931922"/>
    <lineage>
        <taxon>Bacteria</taxon>
        <taxon>Bacillati</taxon>
        <taxon>Bacillota</taxon>
        <taxon>Tissierellia</taxon>
        <taxon>Tissierellales</taxon>
        <taxon>Peptoniphilaceae</taxon>
        <taxon>Miniphocaeibacter</taxon>
    </lineage>
</organism>
<accession>A0AC61MPH7</accession>
<evidence type="ECO:0000313" key="2">
    <source>
        <dbReference type="Proteomes" id="UP000595814"/>
    </source>
</evidence>
<reference evidence="1 2" key="1">
    <citation type="journal article" date="2022" name="Int. J. Syst. Evol. Microbiol.">
        <title>Miniphocaeibacter halophilus sp. nov., an ammonium-tolerant acetate-producing bacterium isolated from a biogas system.</title>
        <authorList>
            <person name="Schnurer A."/>
            <person name="Singh A."/>
            <person name="Bi S."/>
            <person name="Qiao W."/>
            <person name="Westerholm M."/>
        </authorList>
    </citation>
    <scope>NUCLEOTIDE SEQUENCE [LARGE SCALE GENOMIC DNA]</scope>
    <source>
        <strain evidence="1 2">AMB_01</strain>
    </source>
</reference>
<protein>
    <submittedName>
        <fullName evidence="1">YbaK/EbsC family protein</fullName>
    </submittedName>
</protein>
<dbReference type="Proteomes" id="UP000595814">
    <property type="component" value="Chromosome"/>
</dbReference>
<gene>
    <name evidence="1" type="ORF">JFY71_08860</name>
</gene>
<name>A0AC61MPH7_9FIRM</name>
<evidence type="ECO:0000313" key="1">
    <source>
        <dbReference type="EMBL" id="QQK07416.1"/>
    </source>
</evidence>
<keyword evidence="2" id="KW-1185">Reference proteome</keyword>